<dbReference type="CDD" id="cd07740">
    <property type="entry name" value="metallo-hydrolase-like_MBL-fold"/>
    <property type="match status" value="1"/>
</dbReference>
<sequence length="247" mass="26767">MHLTIVGCGDAFGSGGRLNTCFHVRTPESCFLIDCGASSLIGLQRLGLAPNEIDTVYVTHLHGDHFGGLPWLLIDANHRSGRTAPLTIIGPKGLEERFVTAAEALYPGATKRERAFDLKFVEIEEGKPLTTNGVTVTGYEVEHPSGAPPYALRFETNGKILAFSGDTTWSDNLPKASEGADLFICESYQFDQPNPVHLDFKTIDGNFEALGAKKILLTHMSQDMMDHAGSVDGKRYAAAEDGMVIDL</sequence>
<evidence type="ECO:0000313" key="2">
    <source>
        <dbReference type="EMBL" id="MFD0986814.1"/>
    </source>
</evidence>
<dbReference type="Gene3D" id="3.60.15.10">
    <property type="entry name" value="Ribonuclease Z/Hydroxyacylglutathione hydrolase-like"/>
    <property type="match status" value="1"/>
</dbReference>
<comment type="caution">
    <text evidence="2">The sequence shown here is derived from an EMBL/GenBank/DDBJ whole genome shotgun (WGS) entry which is preliminary data.</text>
</comment>
<feature type="domain" description="Metallo-beta-lactamase" evidence="1">
    <location>
        <begin position="18"/>
        <end position="219"/>
    </location>
</feature>
<protein>
    <submittedName>
        <fullName evidence="2">MBL fold metallo-hydrolase</fullName>
    </submittedName>
</protein>
<gene>
    <name evidence="2" type="ORF">ACFQ2F_06845</name>
</gene>
<dbReference type="InterPro" id="IPR001279">
    <property type="entry name" value="Metallo-B-lactamas"/>
</dbReference>
<dbReference type="PANTHER" id="PTHR46018:SF7">
    <property type="entry name" value="RIBONUCLEASE Z"/>
    <property type="match status" value="1"/>
</dbReference>
<dbReference type="RefSeq" id="WP_379087641.1">
    <property type="nucleotide sequence ID" value="NZ_JBHTJO010000001.1"/>
</dbReference>
<evidence type="ECO:0000259" key="1">
    <source>
        <dbReference type="SMART" id="SM00849"/>
    </source>
</evidence>
<accession>A0ABW3J987</accession>
<organism evidence="2 3">
    <name type="scientific">Methyloligella solikamskensis</name>
    <dbReference type="NCBI Taxonomy" id="1177756"/>
    <lineage>
        <taxon>Bacteria</taxon>
        <taxon>Pseudomonadati</taxon>
        <taxon>Pseudomonadota</taxon>
        <taxon>Alphaproteobacteria</taxon>
        <taxon>Hyphomicrobiales</taxon>
        <taxon>Hyphomicrobiaceae</taxon>
        <taxon>Methyloligella</taxon>
    </lineage>
</organism>
<dbReference type="SMART" id="SM00849">
    <property type="entry name" value="Lactamase_B"/>
    <property type="match status" value="1"/>
</dbReference>
<dbReference type="SUPFAM" id="SSF56281">
    <property type="entry name" value="Metallo-hydrolase/oxidoreductase"/>
    <property type="match status" value="1"/>
</dbReference>
<dbReference type="InterPro" id="IPR036866">
    <property type="entry name" value="RibonucZ/Hydroxyglut_hydro"/>
</dbReference>
<keyword evidence="3" id="KW-1185">Reference proteome</keyword>
<name>A0ABW3J987_9HYPH</name>
<dbReference type="Pfam" id="PF23023">
    <property type="entry name" value="Anti-Pycsar_Apyc1"/>
    <property type="match status" value="1"/>
</dbReference>
<dbReference type="PANTHER" id="PTHR46018">
    <property type="entry name" value="ZINC PHOSPHODIESTERASE ELAC PROTEIN 1"/>
    <property type="match status" value="1"/>
</dbReference>
<evidence type="ECO:0000313" key="3">
    <source>
        <dbReference type="Proteomes" id="UP001597102"/>
    </source>
</evidence>
<dbReference type="Proteomes" id="UP001597102">
    <property type="component" value="Unassembled WGS sequence"/>
</dbReference>
<proteinExistence type="predicted"/>
<reference evidence="3" key="1">
    <citation type="journal article" date="2019" name="Int. J. Syst. Evol. Microbiol.">
        <title>The Global Catalogue of Microorganisms (GCM) 10K type strain sequencing project: providing services to taxonomists for standard genome sequencing and annotation.</title>
        <authorList>
            <consortium name="The Broad Institute Genomics Platform"/>
            <consortium name="The Broad Institute Genome Sequencing Center for Infectious Disease"/>
            <person name="Wu L."/>
            <person name="Ma J."/>
        </authorList>
    </citation>
    <scope>NUCLEOTIDE SEQUENCE [LARGE SCALE GENOMIC DNA]</scope>
    <source>
        <strain evidence="3">CCUG 61697</strain>
    </source>
</reference>
<dbReference type="EMBL" id="JBHTJO010000001">
    <property type="protein sequence ID" value="MFD0986814.1"/>
    <property type="molecule type" value="Genomic_DNA"/>
</dbReference>